<protein>
    <submittedName>
        <fullName evidence="2">Uncharacterized protein</fullName>
    </submittedName>
</protein>
<keyword evidence="3" id="KW-1185">Reference proteome</keyword>
<comment type="caution">
    <text evidence="2">The sequence shown here is derived from an EMBL/GenBank/DDBJ whole genome shotgun (WGS) entry which is preliminary data.</text>
</comment>
<dbReference type="AlphaFoldDB" id="A0A2P6V9K5"/>
<reference evidence="2 3" key="1">
    <citation type="journal article" date="2018" name="Plant J.">
        <title>Genome sequences of Chlorella sorokiniana UTEX 1602 and Micractinium conductrix SAG 241.80: implications to maltose excretion by a green alga.</title>
        <authorList>
            <person name="Arriola M.B."/>
            <person name="Velmurugan N."/>
            <person name="Zhang Y."/>
            <person name="Plunkett M.H."/>
            <person name="Hondzo H."/>
            <person name="Barney B.M."/>
        </authorList>
    </citation>
    <scope>NUCLEOTIDE SEQUENCE [LARGE SCALE GENOMIC DNA]</scope>
    <source>
        <strain evidence="2 3">SAG 241.80</strain>
    </source>
</reference>
<accession>A0A2P6V9K5</accession>
<evidence type="ECO:0000313" key="3">
    <source>
        <dbReference type="Proteomes" id="UP000239649"/>
    </source>
</evidence>
<dbReference type="Proteomes" id="UP000239649">
    <property type="component" value="Unassembled WGS sequence"/>
</dbReference>
<feature type="region of interest" description="Disordered" evidence="1">
    <location>
        <begin position="92"/>
        <end position="125"/>
    </location>
</feature>
<dbReference type="EMBL" id="LHPF02000018">
    <property type="protein sequence ID" value="PSC70751.1"/>
    <property type="molecule type" value="Genomic_DNA"/>
</dbReference>
<feature type="compositionally biased region" description="Low complexity" evidence="1">
    <location>
        <begin position="116"/>
        <end position="125"/>
    </location>
</feature>
<evidence type="ECO:0000313" key="2">
    <source>
        <dbReference type="EMBL" id="PSC70751.1"/>
    </source>
</evidence>
<dbReference type="OrthoDB" id="512643at2759"/>
<evidence type="ECO:0000256" key="1">
    <source>
        <dbReference type="SAM" id="MobiDB-lite"/>
    </source>
</evidence>
<sequence>MQELLTELRGLDDGALAAWAAGANRERLSLPFLGWLSDEELAASADEPDEQQALWELGSKLMALREGLSPVGAEVLQEELRAAALRCSGMAPPAAAGEGQGDGDAVDRPQDAGQPAASASQQQQQSAALVTPAFSSSVAATAALGLSPEGLSLFQQQAAALEAVVGTSRARSLTEVIGRARVQEGAQVQGLAEADAALRILDVLLSVTERDERAAMLPDAFTPPGSTAGVDEDAAYFSPEEEQLYTTPLRLLQAIDLYLSHLAGSGGTAPRGSLPALAGGGLGLSAAQLQDVLHELREDVEQFWAFGDNDAC</sequence>
<dbReference type="STRING" id="554055.A0A2P6V9K5"/>
<name>A0A2P6V9K5_9CHLO</name>
<proteinExistence type="predicted"/>
<organism evidence="2 3">
    <name type="scientific">Micractinium conductrix</name>
    <dbReference type="NCBI Taxonomy" id="554055"/>
    <lineage>
        <taxon>Eukaryota</taxon>
        <taxon>Viridiplantae</taxon>
        <taxon>Chlorophyta</taxon>
        <taxon>core chlorophytes</taxon>
        <taxon>Trebouxiophyceae</taxon>
        <taxon>Chlorellales</taxon>
        <taxon>Chlorellaceae</taxon>
        <taxon>Chlorella clade</taxon>
        <taxon>Micractinium</taxon>
    </lineage>
</organism>
<gene>
    <name evidence="2" type="ORF">C2E20_5944</name>
</gene>